<dbReference type="STRING" id="706587.Desti_2680"/>
<proteinExistence type="predicted"/>
<evidence type="ECO:0000313" key="2">
    <source>
        <dbReference type="Proteomes" id="UP000006055"/>
    </source>
</evidence>
<protein>
    <recommendedName>
        <fullName evidence="3">TraB/GumN family protein</fullName>
    </recommendedName>
</protein>
<keyword evidence="2" id="KW-1185">Reference proteome</keyword>
<gene>
    <name evidence="1" type="ordered locus">Desti_2680</name>
</gene>
<dbReference type="Pfam" id="PF01963">
    <property type="entry name" value="TraB_PrgY_gumN"/>
    <property type="match status" value="1"/>
</dbReference>
<dbReference type="OrthoDB" id="5447982at2"/>
<organism evidence="1 2">
    <name type="scientific">Desulfomonile tiedjei (strain ATCC 49306 / DSM 6799 / DCB-1)</name>
    <dbReference type="NCBI Taxonomy" id="706587"/>
    <lineage>
        <taxon>Bacteria</taxon>
        <taxon>Pseudomonadati</taxon>
        <taxon>Thermodesulfobacteriota</taxon>
        <taxon>Desulfomonilia</taxon>
        <taxon>Desulfomonilales</taxon>
        <taxon>Desulfomonilaceae</taxon>
        <taxon>Desulfomonile</taxon>
    </lineage>
</organism>
<dbReference type="InterPro" id="IPR002816">
    <property type="entry name" value="TraB/PrgY/GumN_fam"/>
</dbReference>
<dbReference type="KEGG" id="dti:Desti_2680"/>
<reference evidence="2" key="1">
    <citation type="submission" date="2012-06" db="EMBL/GenBank/DDBJ databases">
        <title>Complete sequence of chromosome of Desulfomonile tiedjei DSM 6799.</title>
        <authorList>
            <person name="Lucas S."/>
            <person name="Copeland A."/>
            <person name="Lapidus A."/>
            <person name="Glavina del Rio T."/>
            <person name="Dalin E."/>
            <person name="Tice H."/>
            <person name="Bruce D."/>
            <person name="Goodwin L."/>
            <person name="Pitluck S."/>
            <person name="Peters L."/>
            <person name="Ovchinnikova G."/>
            <person name="Zeytun A."/>
            <person name="Lu M."/>
            <person name="Kyrpides N."/>
            <person name="Mavromatis K."/>
            <person name="Ivanova N."/>
            <person name="Brettin T."/>
            <person name="Detter J.C."/>
            <person name="Han C."/>
            <person name="Larimer F."/>
            <person name="Land M."/>
            <person name="Hauser L."/>
            <person name="Markowitz V."/>
            <person name="Cheng J.-F."/>
            <person name="Hugenholtz P."/>
            <person name="Woyke T."/>
            <person name="Wu D."/>
            <person name="Spring S."/>
            <person name="Schroeder M."/>
            <person name="Brambilla E."/>
            <person name="Klenk H.-P."/>
            <person name="Eisen J.A."/>
        </authorList>
    </citation>
    <scope>NUCLEOTIDE SEQUENCE [LARGE SCALE GENOMIC DNA]</scope>
    <source>
        <strain evidence="2">ATCC 49306 / DSM 6799 / DCB-1</strain>
    </source>
</reference>
<evidence type="ECO:0008006" key="3">
    <source>
        <dbReference type="Google" id="ProtNLM"/>
    </source>
</evidence>
<name>I4C718_DESTA</name>
<dbReference type="AlphaFoldDB" id="I4C718"/>
<sequence length="274" mass="31800">MFFRRLKERKLKTAWSVSNTKHTSCLVGTAHFFPYSFRSSLKEILADADYALFEGPLDQMHMEQAADSGVVETSDMDLFGALGDSALKEILNVFLPSGTRHASFMNFVQTSPDTAIFDMLRKMKPWMAFFTIYTSFLRRKGWKFSVDMEAYTLAQELNKPIAFLETMPEQIEVLESLSIDNIVDFLSRIEQWDNYTRDFTRWYLEGNLKQIYSNRYGFPTRSPYVIDRRDHILFERMQPYLEKGKTAAFVGIPHIPGIVRLLNEEGYQVEPGSD</sequence>
<dbReference type="EMBL" id="CP003360">
    <property type="protein sequence ID" value="AFM25359.1"/>
    <property type="molecule type" value="Genomic_DNA"/>
</dbReference>
<dbReference type="RefSeq" id="WP_014810500.1">
    <property type="nucleotide sequence ID" value="NC_018025.1"/>
</dbReference>
<dbReference type="CDD" id="cd14789">
    <property type="entry name" value="Tiki"/>
    <property type="match status" value="1"/>
</dbReference>
<dbReference type="HOGENOM" id="CLU_1014634_0_0_7"/>
<dbReference type="Proteomes" id="UP000006055">
    <property type="component" value="Chromosome"/>
</dbReference>
<dbReference type="eggNOG" id="COG3735">
    <property type="taxonomic scope" value="Bacteria"/>
</dbReference>
<accession>I4C718</accession>
<evidence type="ECO:0000313" key="1">
    <source>
        <dbReference type="EMBL" id="AFM25359.1"/>
    </source>
</evidence>